<organism evidence="2 3">
    <name type="scientific">Rangifer tarandus platyrhynchus</name>
    <name type="common">Svalbard reindeer</name>
    <dbReference type="NCBI Taxonomy" id="3082113"/>
    <lineage>
        <taxon>Eukaryota</taxon>
        <taxon>Metazoa</taxon>
        <taxon>Chordata</taxon>
        <taxon>Craniata</taxon>
        <taxon>Vertebrata</taxon>
        <taxon>Euteleostomi</taxon>
        <taxon>Mammalia</taxon>
        <taxon>Eutheria</taxon>
        <taxon>Laurasiatheria</taxon>
        <taxon>Artiodactyla</taxon>
        <taxon>Ruminantia</taxon>
        <taxon>Pecora</taxon>
        <taxon>Cervidae</taxon>
        <taxon>Odocoileinae</taxon>
        <taxon>Rangifer</taxon>
    </lineage>
</organism>
<comment type="caution">
    <text evidence="2">The sequence shown here is derived from an EMBL/GenBank/DDBJ whole genome shotgun (WGS) entry which is preliminary data.</text>
</comment>
<protein>
    <submittedName>
        <fullName evidence="2">Uncharacterized protein</fullName>
    </submittedName>
</protein>
<sequence>MPLSCTSLLQPLVKEESLSRGAVLPPGFPLTGSPPLTWSAHSSRQQPPQGPPLFNTLQWLALGSHVIMPQPFGQTPKCHAHTVLCRSRHLCFVLKVAIDARGRPGEGKWQDGGSQNGGVEARFGSNRAGHACA</sequence>
<evidence type="ECO:0000313" key="2">
    <source>
        <dbReference type="EMBL" id="CAI9150645.1"/>
    </source>
</evidence>
<gene>
    <name evidence="2" type="ORF">MRATA1EN1_LOCUS32263</name>
</gene>
<keyword evidence="3" id="KW-1185">Reference proteome</keyword>
<proteinExistence type="predicted"/>
<accession>A0ABN8XMH5</accession>
<name>A0ABN8XMH5_RANTA</name>
<feature type="region of interest" description="Disordered" evidence="1">
    <location>
        <begin position="104"/>
        <end position="133"/>
    </location>
</feature>
<dbReference type="EMBL" id="CATKSN020000973">
    <property type="protein sequence ID" value="CAI9150645.1"/>
    <property type="molecule type" value="Genomic_DNA"/>
</dbReference>
<dbReference type="Proteomes" id="UP001176941">
    <property type="component" value="Unassembled WGS sequence"/>
</dbReference>
<evidence type="ECO:0000313" key="3">
    <source>
        <dbReference type="Proteomes" id="UP001176941"/>
    </source>
</evidence>
<reference evidence="2" key="1">
    <citation type="submission" date="2023-04" db="EMBL/GenBank/DDBJ databases">
        <authorList>
            <consortium name="ELIXIR-Norway"/>
        </authorList>
    </citation>
    <scope>NUCLEOTIDE SEQUENCE [LARGE SCALE GENOMIC DNA]</scope>
</reference>
<evidence type="ECO:0000256" key="1">
    <source>
        <dbReference type="SAM" id="MobiDB-lite"/>
    </source>
</evidence>